<dbReference type="EMBL" id="BGPR01000074">
    <property type="protein sequence ID" value="GBL90786.1"/>
    <property type="molecule type" value="Genomic_DNA"/>
</dbReference>
<keyword evidence="2" id="KW-1185">Reference proteome</keyword>
<protein>
    <submittedName>
        <fullName evidence="1">Uncharacterized protein</fullName>
    </submittedName>
</protein>
<proteinExistence type="predicted"/>
<sequence>MNHPCVRSVGEGESAWELRFDWRNQGGEGESAWELRLDWRNQGGEGRCFSHFVSYGNLPCGKEEEWVGASLEGGGVGRIETVVTRFEASMNGSPKSID</sequence>
<gene>
    <name evidence="1" type="ORF">AVEN_215527_1</name>
</gene>
<name>A0A4Y2BHM7_ARAVE</name>
<comment type="caution">
    <text evidence="1">The sequence shown here is derived from an EMBL/GenBank/DDBJ whole genome shotgun (WGS) entry which is preliminary data.</text>
</comment>
<dbReference type="AlphaFoldDB" id="A0A4Y2BHM7"/>
<reference evidence="1 2" key="1">
    <citation type="journal article" date="2019" name="Sci. Rep.">
        <title>Orb-weaving spider Araneus ventricosus genome elucidates the spidroin gene catalogue.</title>
        <authorList>
            <person name="Kono N."/>
            <person name="Nakamura H."/>
            <person name="Ohtoshi R."/>
            <person name="Moran D.A.P."/>
            <person name="Shinohara A."/>
            <person name="Yoshida Y."/>
            <person name="Fujiwara M."/>
            <person name="Mori M."/>
            <person name="Tomita M."/>
            <person name="Arakawa K."/>
        </authorList>
    </citation>
    <scope>NUCLEOTIDE SEQUENCE [LARGE SCALE GENOMIC DNA]</scope>
</reference>
<accession>A0A4Y2BHM7</accession>
<evidence type="ECO:0000313" key="1">
    <source>
        <dbReference type="EMBL" id="GBL90786.1"/>
    </source>
</evidence>
<organism evidence="1 2">
    <name type="scientific">Araneus ventricosus</name>
    <name type="common">Orbweaver spider</name>
    <name type="synonym">Epeira ventricosa</name>
    <dbReference type="NCBI Taxonomy" id="182803"/>
    <lineage>
        <taxon>Eukaryota</taxon>
        <taxon>Metazoa</taxon>
        <taxon>Ecdysozoa</taxon>
        <taxon>Arthropoda</taxon>
        <taxon>Chelicerata</taxon>
        <taxon>Arachnida</taxon>
        <taxon>Araneae</taxon>
        <taxon>Araneomorphae</taxon>
        <taxon>Entelegynae</taxon>
        <taxon>Araneoidea</taxon>
        <taxon>Araneidae</taxon>
        <taxon>Araneus</taxon>
    </lineage>
</organism>
<dbReference type="Proteomes" id="UP000499080">
    <property type="component" value="Unassembled WGS sequence"/>
</dbReference>
<evidence type="ECO:0000313" key="2">
    <source>
        <dbReference type="Proteomes" id="UP000499080"/>
    </source>
</evidence>